<name>A0ACA9MP16_9GLOM</name>
<evidence type="ECO:0000313" key="1">
    <source>
        <dbReference type="EMBL" id="CAG8604930.1"/>
    </source>
</evidence>
<keyword evidence="2" id="KW-1185">Reference proteome</keyword>
<comment type="caution">
    <text evidence="1">The sequence shown here is derived from an EMBL/GenBank/DDBJ whole genome shotgun (WGS) entry which is preliminary data.</text>
</comment>
<organism evidence="1 2">
    <name type="scientific">Cetraspora pellucida</name>
    <dbReference type="NCBI Taxonomy" id="1433469"/>
    <lineage>
        <taxon>Eukaryota</taxon>
        <taxon>Fungi</taxon>
        <taxon>Fungi incertae sedis</taxon>
        <taxon>Mucoromycota</taxon>
        <taxon>Glomeromycotina</taxon>
        <taxon>Glomeromycetes</taxon>
        <taxon>Diversisporales</taxon>
        <taxon>Gigasporaceae</taxon>
        <taxon>Cetraspora</taxon>
    </lineage>
</organism>
<dbReference type="Proteomes" id="UP000789366">
    <property type="component" value="Unassembled WGS sequence"/>
</dbReference>
<accession>A0ACA9MP16</accession>
<reference evidence="1" key="1">
    <citation type="submission" date="2021-06" db="EMBL/GenBank/DDBJ databases">
        <authorList>
            <person name="Kallberg Y."/>
            <person name="Tangrot J."/>
            <person name="Rosling A."/>
        </authorList>
    </citation>
    <scope>NUCLEOTIDE SEQUENCE</scope>
    <source>
        <strain evidence="1">28 12/20/2015</strain>
    </source>
</reference>
<dbReference type="EMBL" id="CAJVPW010009394">
    <property type="protein sequence ID" value="CAG8604930.1"/>
    <property type="molecule type" value="Genomic_DNA"/>
</dbReference>
<proteinExistence type="predicted"/>
<protein>
    <submittedName>
        <fullName evidence="1">12554_t:CDS:1</fullName>
    </submittedName>
</protein>
<evidence type="ECO:0000313" key="2">
    <source>
        <dbReference type="Proteomes" id="UP000789366"/>
    </source>
</evidence>
<gene>
    <name evidence="1" type="ORF">SPELUC_LOCUS7276</name>
</gene>
<sequence length="242" mass="28097">MFPINNKFTTKGMAQLQDVIYAQAWDYQLLLDSLSYELEGVEAYITKTNKYPKKNQIYGTTKGTIKDHSGSAEDYYDTALTNLLTLSGMVKATPFPEVRVYALVEFYKWIDYSEITEKNCSPDLGRLLIGVHESLKGEGRKILDDTKMYLANIEQPPNESFINAFSATQKFAHETREMKESLKDQIFNKSPRFYGDSEKGKRIFEMIEMKYIEVYLSNYSYSQQENQKKTTSMYGDYNNFLQ</sequence>